<keyword evidence="1" id="KW-0812">Transmembrane</keyword>
<protein>
    <submittedName>
        <fullName evidence="2">PAP2 superfamily protein</fullName>
    </submittedName>
</protein>
<dbReference type="AlphaFoldDB" id="A0A9W4CSN9"/>
<dbReference type="Proteomes" id="UP001153719">
    <property type="component" value="Chromosome"/>
</dbReference>
<keyword evidence="1" id="KW-1133">Transmembrane helix</keyword>
<feature type="transmembrane region" description="Helical" evidence="1">
    <location>
        <begin position="21"/>
        <end position="42"/>
    </location>
</feature>
<dbReference type="KEGG" id="ppsu:NO713_03135"/>
<keyword evidence="3" id="KW-1185">Reference proteome</keyword>
<evidence type="ECO:0000256" key="1">
    <source>
        <dbReference type="SAM" id="Phobius"/>
    </source>
</evidence>
<accession>A0A9W4CSN9</accession>
<gene>
    <name evidence="2" type="ORF">NO713_03135</name>
</gene>
<dbReference type="EMBL" id="LR882967">
    <property type="protein sequence ID" value="CAD5959986.1"/>
    <property type="molecule type" value="Genomic_DNA"/>
</dbReference>
<proteinExistence type="predicted"/>
<organism evidence="2 3">
    <name type="scientific">Planktothrix pseudagardhii</name>
    <dbReference type="NCBI Taxonomy" id="132604"/>
    <lineage>
        <taxon>Bacteria</taxon>
        <taxon>Bacillati</taxon>
        <taxon>Cyanobacteriota</taxon>
        <taxon>Cyanophyceae</taxon>
        <taxon>Oscillatoriophycideae</taxon>
        <taxon>Oscillatoriales</taxon>
        <taxon>Microcoleaceae</taxon>
        <taxon>Planktothrix</taxon>
    </lineage>
</organism>
<name>A0A9W4CSN9_9CYAN</name>
<reference evidence="2" key="1">
    <citation type="submission" date="2020-09" db="EMBL/GenBank/DDBJ databases">
        <authorList>
            <person name="Blom J."/>
        </authorList>
    </citation>
    <scope>NUCLEOTIDE SEQUENCE</scope>
    <source>
        <strain evidence="2">No.713</strain>
    </source>
</reference>
<sequence length="108" mass="12065">MFDGGFWNYIRSFFLILKRSLIAHRVALLILLVGVFFPLQIFGELAEEVWENEGGFSWDVPTLLAIHSKIGATQNNHNCWIAQPPINNAGPVLRAGFTDTLVTGIPIK</sequence>
<keyword evidence="1" id="KW-0472">Membrane</keyword>
<evidence type="ECO:0000313" key="3">
    <source>
        <dbReference type="Proteomes" id="UP001153719"/>
    </source>
</evidence>
<evidence type="ECO:0000313" key="2">
    <source>
        <dbReference type="EMBL" id="CAD5959986.1"/>
    </source>
</evidence>